<sequence length="289" mass="32021">MNNVSSSTAGLTIGDLAERTGVAPATLRMWETRHGFPEPARRDSGHRRYAESDVEAVREVVRRRDEGVRLDRAITLAVEQARAAAAPAPDSVFAELRRRHPHLQPQRLTKATLLALSWAIEDEFCARAERATIFGSFQDERFYAPAARRWEELARVSRAAFALAAGGPDPRAARVHHVPLAEDSPLRREWTVVCDSPDLPAVLAAWELPGQEDVPDRERIFEAVWGVDPRAVRDAARVCARIAADAGVDAARPVLFELADDPRPRPVDLATVSTLFNRVVAYVDRFGRG</sequence>
<reference evidence="5" key="1">
    <citation type="submission" date="2023-06" db="EMBL/GenBank/DDBJ databases">
        <title>Draft genome sequence of Nocardioides sp. SOB72.</title>
        <authorList>
            <person name="Zhang G."/>
        </authorList>
    </citation>
    <scope>NUCLEOTIDE SEQUENCE</scope>
    <source>
        <strain evidence="5">SOB72</strain>
    </source>
</reference>
<evidence type="ECO:0000256" key="2">
    <source>
        <dbReference type="ARBA" id="ARBA00023125"/>
    </source>
</evidence>
<organism evidence="5 6">
    <name type="scientific">Nocardioides abyssi</name>
    <dbReference type="NCBI Taxonomy" id="3058370"/>
    <lineage>
        <taxon>Bacteria</taxon>
        <taxon>Bacillati</taxon>
        <taxon>Actinomycetota</taxon>
        <taxon>Actinomycetes</taxon>
        <taxon>Propionibacteriales</taxon>
        <taxon>Nocardioidaceae</taxon>
        <taxon>Nocardioides</taxon>
    </lineage>
</organism>
<evidence type="ECO:0000256" key="3">
    <source>
        <dbReference type="ARBA" id="ARBA00023163"/>
    </source>
</evidence>
<evidence type="ECO:0000259" key="4">
    <source>
        <dbReference type="PROSITE" id="PS50937"/>
    </source>
</evidence>
<keyword evidence="6" id="KW-1185">Reference proteome</keyword>
<dbReference type="InterPro" id="IPR009061">
    <property type="entry name" value="DNA-bd_dom_put_sf"/>
</dbReference>
<accession>A0ABT8EXW9</accession>
<dbReference type="InterPro" id="IPR000551">
    <property type="entry name" value="MerR-type_HTH_dom"/>
</dbReference>
<keyword evidence="1" id="KW-0805">Transcription regulation</keyword>
<dbReference type="PANTHER" id="PTHR30204:SF67">
    <property type="entry name" value="HTH-TYPE TRANSCRIPTIONAL REGULATOR MLRA-RELATED"/>
    <property type="match status" value="1"/>
</dbReference>
<keyword evidence="2" id="KW-0238">DNA-binding</keyword>
<dbReference type="Gene3D" id="1.10.1660.10">
    <property type="match status" value="1"/>
</dbReference>
<keyword evidence="3" id="KW-0804">Transcription</keyword>
<dbReference type="RefSeq" id="WP_300961858.1">
    <property type="nucleotide sequence ID" value="NZ_JAUHJR010000007.1"/>
</dbReference>
<dbReference type="PANTHER" id="PTHR30204">
    <property type="entry name" value="REDOX-CYCLING DRUG-SENSING TRANSCRIPTIONAL ACTIVATOR SOXR"/>
    <property type="match status" value="1"/>
</dbReference>
<dbReference type="Proteomes" id="UP001168537">
    <property type="component" value="Unassembled WGS sequence"/>
</dbReference>
<name>A0ABT8EXW9_9ACTN</name>
<dbReference type="InterPro" id="IPR047057">
    <property type="entry name" value="MerR_fam"/>
</dbReference>
<comment type="caution">
    <text evidence="5">The sequence shown here is derived from an EMBL/GenBank/DDBJ whole genome shotgun (WGS) entry which is preliminary data.</text>
</comment>
<dbReference type="SUPFAM" id="SSF46955">
    <property type="entry name" value="Putative DNA-binding domain"/>
    <property type="match status" value="1"/>
</dbReference>
<evidence type="ECO:0000313" key="5">
    <source>
        <dbReference type="EMBL" id="MDN4162711.1"/>
    </source>
</evidence>
<protein>
    <submittedName>
        <fullName evidence="5">DICT sensory domain-containing protein</fullName>
    </submittedName>
</protein>
<dbReference type="SMART" id="SM00422">
    <property type="entry name" value="HTH_MERR"/>
    <property type="match status" value="1"/>
</dbReference>
<dbReference type="Pfam" id="PF13411">
    <property type="entry name" value="MerR_1"/>
    <property type="match status" value="1"/>
</dbReference>
<gene>
    <name evidence="5" type="ORF">QWY29_15185</name>
</gene>
<dbReference type="EMBL" id="JAUHJR010000007">
    <property type="protein sequence ID" value="MDN4162711.1"/>
    <property type="molecule type" value="Genomic_DNA"/>
</dbReference>
<dbReference type="Pfam" id="PF10069">
    <property type="entry name" value="DICT"/>
    <property type="match status" value="1"/>
</dbReference>
<dbReference type="PROSITE" id="PS50937">
    <property type="entry name" value="HTH_MERR_2"/>
    <property type="match status" value="1"/>
</dbReference>
<proteinExistence type="predicted"/>
<evidence type="ECO:0000256" key="1">
    <source>
        <dbReference type="ARBA" id="ARBA00023015"/>
    </source>
</evidence>
<dbReference type="InterPro" id="IPR019278">
    <property type="entry name" value="DICT_dom"/>
</dbReference>
<feature type="domain" description="HTH merR-type" evidence="4">
    <location>
        <begin position="10"/>
        <end position="79"/>
    </location>
</feature>
<evidence type="ECO:0000313" key="6">
    <source>
        <dbReference type="Proteomes" id="UP001168537"/>
    </source>
</evidence>